<protein>
    <submittedName>
        <fullName evidence="1">Uncharacterized protein</fullName>
    </submittedName>
</protein>
<proteinExistence type="predicted"/>
<accession>A0A835C5N6</accession>
<sequence length="63" mass="7336">MGLVIVWKVCEIMSKHILKQKPRLNLKRIQEVQAKCVAAQVVQTDRFALYLGIRVDLLLEWDS</sequence>
<keyword evidence="2" id="KW-1185">Reference proteome</keyword>
<name>A0A835C5N6_9FABA</name>
<organism evidence="1 2">
    <name type="scientific">Senna tora</name>
    <dbReference type="NCBI Taxonomy" id="362788"/>
    <lineage>
        <taxon>Eukaryota</taxon>
        <taxon>Viridiplantae</taxon>
        <taxon>Streptophyta</taxon>
        <taxon>Embryophyta</taxon>
        <taxon>Tracheophyta</taxon>
        <taxon>Spermatophyta</taxon>
        <taxon>Magnoliopsida</taxon>
        <taxon>eudicotyledons</taxon>
        <taxon>Gunneridae</taxon>
        <taxon>Pentapetalae</taxon>
        <taxon>rosids</taxon>
        <taxon>fabids</taxon>
        <taxon>Fabales</taxon>
        <taxon>Fabaceae</taxon>
        <taxon>Caesalpinioideae</taxon>
        <taxon>Cassia clade</taxon>
        <taxon>Senna</taxon>
    </lineage>
</organism>
<dbReference type="Proteomes" id="UP000634136">
    <property type="component" value="Unassembled WGS sequence"/>
</dbReference>
<evidence type="ECO:0000313" key="2">
    <source>
        <dbReference type="Proteomes" id="UP000634136"/>
    </source>
</evidence>
<dbReference type="EMBL" id="JAAIUW010000005">
    <property type="protein sequence ID" value="KAF7832095.1"/>
    <property type="molecule type" value="Genomic_DNA"/>
</dbReference>
<dbReference type="AlphaFoldDB" id="A0A835C5N6"/>
<comment type="caution">
    <text evidence="1">The sequence shown here is derived from an EMBL/GenBank/DDBJ whole genome shotgun (WGS) entry which is preliminary data.</text>
</comment>
<gene>
    <name evidence="1" type="ORF">G2W53_014428</name>
</gene>
<reference evidence="1" key="1">
    <citation type="submission" date="2020-09" db="EMBL/GenBank/DDBJ databases">
        <title>Genome-Enabled Discovery of Anthraquinone Biosynthesis in Senna tora.</title>
        <authorList>
            <person name="Kang S.-H."/>
            <person name="Pandey R.P."/>
            <person name="Lee C.-M."/>
            <person name="Sim J.-S."/>
            <person name="Jeong J.-T."/>
            <person name="Choi B.-S."/>
            <person name="Jung M."/>
            <person name="Ginzburg D."/>
            <person name="Zhao K."/>
            <person name="Won S.Y."/>
            <person name="Oh T.-J."/>
            <person name="Yu Y."/>
            <person name="Kim N.-H."/>
            <person name="Lee O.R."/>
            <person name="Lee T.-H."/>
            <person name="Bashyal P."/>
            <person name="Kim T.-S."/>
            <person name="Lee W.-H."/>
            <person name="Kawkins C."/>
            <person name="Kim C.-K."/>
            <person name="Kim J.S."/>
            <person name="Ahn B.O."/>
            <person name="Rhee S.Y."/>
            <person name="Sohng J.K."/>
        </authorList>
    </citation>
    <scope>NUCLEOTIDE SEQUENCE</scope>
    <source>
        <tissue evidence="1">Leaf</tissue>
    </source>
</reference>
<evidence type="ECO:0000313" key="1">
    <source>
        <dbReference type="EMBL" id="KAF7832095.1"/>
    </source>
</evidence>